<dbReference type="PANTHER" id="PTHR15933:SF20">
    <property type="entry name" value="F-BOX DOMAIN-CONTAINING PROTEIN"/>
    <property type="match status" value="1"/>
</dbReference>
<keyword evidence="2 4" id="KW-0863">Zinc-finger</keyword>
<keyword evidence="1 4" id="KW-0479">Metal-binding</keyword>
<sequence length="373" mass="43156">MFIIPTIIDETLPSEHEHCINCFLLNCKEDRLCSLAKCDYCFVRLHKCKLQDHIEHICRKAPCKCPNTVYGCQVCLRRELIAKHLTFCCASLVFCPFVRNRQFYSSKAKKLLKIIAKNGETFLTEVGNIQEEIDELNVPDIAISLIDQKILTKFFQLPRIKRNKLSPAAIAKDFVQQNNFLINLNSFKKRPSMTMKEFKQGLQENLDSDDYFDSSDEEKEKIIEILSSSIFEEKNKKLREPFAGCGLCKLDPGSQHLHQLGSMNLNKENNYLNQKKKSISKSIDDNSILSFLPEFYRKRGLFINPVISFLGIVLGEEYLRLNYPIFGCSACFIPRSQFNSHYICHNFLDESPPYSFLQDVQIGKEVVHLRQIL</sequence>
<evidence type="ECO:0000259" key="5">
    <source>
        <dbReference type="PROSITE" id="PS50145"/>
    </source>
</evidence>
<dbReference type="OrthoDB" id="5918172at2759"/>
<keyword evidence="3 4" id="KW-0862">Zinc</keyword>
<evidence type="ECO:0000256" key="2">
    <source>
        <dbReference type="ARBA" id="ARBA00022771"/>
    </source>
</evidence>
<evidence type="ECO:0000313" key="7">
    <source>
        <dbReference type="Proteomes" id="UP000605970"/>
    </source>
</evidence>
<feature type="zinc finger region" description="TRAF-type" evidence="4">
    <location>
        <begin position="53"/>
        <end position="97"/>
    </location>
</feature>
<dbReference type="GO" id="GO:0008270">
    <property type="term" value="F:zinc ion binding"/>
    <property type="evidence" value="ECO:0007669"/>
    <property type="project" value="UniProtKB-KW"/>
</dbReference>
<keyword evidence="7" id="KW-1185">Reference proteome</keyword>
<evidence type="ECO:0000256" key="4">
    <source>
        <dbReference type="PROSITE-ProRule" id="PRU00207"/>
    </source>
</evidence>
<proteinExistence type="predicted"/>
<protein>
    <submittedName>
        <fullName evidence="6">TRAF-type domain-containing protein</fullName>
    </submittedName>
</protein>
<dbReference type="InterPro" id="IPR001293">
    <property type="entry name" value="Znf_TRAF"/>
</dbReference>
<accession>A0A8S9ZBZ8</accession>
<dbReference type="PROSITE" id="PS50145">
    <property type="entry name" value="ZF_TRAF"/>
    <property type="match status" value="1"/>
</dbReference>
<dbReference type="EMBL" id="JABEBT010000170">
    <property type="protein sequence ID" value="KAF7627095.1"/>
    <property type="molecule type" value="Genomic_DNA"/>
</dbReference>
<feature type="domain" description="TRAF-type" evidence="5">
    <location>
        <begin position="53"/>
        <end position="97"/>
    </location>
</feature>
<evidence type="ECO:0000256" key="3">
    <source>
        <dbReference type="ARBA" id="ARBA00022833"/>
    </source>
</evidence>
<evidence type="ECO:0000256" key="1">
    <source>
        <dbReference type="ARBA" id="ARBA00022723"/>
    </source>
</evidence>
<gene>
    <name evidence="6" type="ORF">Mgra_00009636</name>
</gene>
<dbReference type="SUPFAM" id="SSF49599">
    <property type="entry name" value="TRAF domain-like"/>
    <property type="match status" value="1"/>
</dbReference>
<dbReference type="Pfam" id="PF15965">
    <property type="entry name" value="zf-TRAF_2"/>
    <property type="match status" value="1"/>
</dbReference>
<evidence type="ECO:0000313" key="6">
    <source>
        <dbReference type="EMBL" id="KAF7627095.1"/>
    </source>
</evidence>
<dbReference type="GO" id="GO:0061630">
    <property type="term" value="F:ubiquitin protein ligase activity"/>
    <property type="evidence" value="ECO:0007669"/>
    <property type="project" value="InterPro"/>
</dbReference>
<name>A0A8S9ZBZ8_9BILA</name>
<dbReference type="PANTHER" id="PTHR15933">
    <property type="entry name" value="PROTEIN CBG16327"/>
    <property type="match status" value="1"/>
</dbReference>
<dbReference type="AlphaFoldDB" id="A0A8S9ZBZ8"/>
<comment type="caution">
    <text evidence="6">The sequence shown here is derived from an EMBL/GenBank/DDBJ whole genome shotgun (WGS) entry which is preliminary data.</text>
</comment>
<dbReference type="InterPro" id="IPR031890">
    <property type="entry name" value="Fbxo30/Fbxo40"/>
</dbReference>
<reference evidence="6" key="1">
    <citation type="journal article" date="2020" name="Ecol. Evol.">
        <title>Genome structure and content of the rice root-knot nematode (Meloidogyne graminicola).</title>
        <authorList>
            <person name="Phan N.T."/>
            <person name="Danchin E.G.J."/>
            <person name="Klopp C."/>
            <person name="Perfus-Barbeoch L."/>
            <person name="Kozlowski D.K."/>
            <person name="Koutsovoulos G.D."/>
            <person name="Lopez-Roques C."/>
            <person name="Bouchez O."/>
            <person name="Zahm M."/>
            <person name="Besnard G."/>
            <person name="Bellafiore S."/>
        </authorList>
    </citation>
    <scope>NUCLEOTIDE SEQUENCE</scope>
    <source>
        <strain evidence="6">VN-18</strain>
    </source>
</reference>
<dbReference type="Proteomes" id="UP000605970">
    <property type="component" value="Unassembled WGS sequence"/>
</dbReference>
<organism evidence="6 7">
    <name type="scientific">Meloidogyne graminicola</name>
    <dbReference type="NCBI Taxonomy" id="189291"/>
    <lineage>
        <taxon>Eukaryota</taxon>
        <taxon>Metazoa</taxon>
        <taxon>Ecdysozoa</taxon>
        <taxon>Nematoda</taxon>
        <taxon>Chromadorea</taxon>
        <taxon>Rhabditida</taxon>
        <taxon>Tylenchina</taxon>
        <taxon>Tylenchomorpha</taxon>
        <taxon>Tylenchoidea</taxon>
        <taxon>Meloidogynidae</taxon>
        <taxon>Meloidogyninae</taxon>
        <taxon>Meloidogyne</taxon>
    </lineage>
</organism>